<dbReference type="PANTHER" id="PTHR14969">
    <property type="entry name" value="SPHINGOSINE-1-PHOSPHATE PHOSPHOHYDROLASE"/>
    <property type="match status" value="1"/>
</dbReference>
<feature type="transmembrane region" description="Helical" evidence="7">
    <location>
        <begin position="52"/>
        <end position="67"/>
    </location>
</feature>
<protein>
    <submittedName>
        <fullName evidence="9">Membrane-associated phospholipid phosphatase</fullName>
    </submittedName>
</protein>
<evidence type="ECO:0000313" key="9">
    <source>
        <dbReference type="EMBL" id="SJZ45561.1"/>
    </source>
</evidence>
<evidence type="ECO:0000256" key="3">
    <source>
        <dbReference type="ARBA" id="ARBA00022692"/>
    </source>
</evidence>
<keyword evidence="2" id="KW-1003">Cell membrane</keyword>
<feature type="transmembrane region" description="Helical" evidence="7">
    <location>
        <begin position="180"/>
        <end position="206"/>
    </location>
</feature>
<feature type="domain" description="Phosphatidic acid phosphatase type 2/haloperoxidase" evidence="8">
    <location>
        <begin position="73"/>
        <end position="195"/>
    </location>
</feature>
<evidence type="ECO:0000313" key="10">
    <source>
        <dbReference type="Proteomes" id="UP000190657"/>
    </source>
</evidence>
<evidence type="ECO:0000256" key="1">
    <source>
        <dbReference type="ARBA" id="ARBA00004651"/>
    </source>
</evidence>
<dbReference type="InterPro" id="IPR000326">
    <property type="entry name" value="PAP2/HPO"/>
</dbReference>
<evidence type="ECO:0000256" key="7">
    <source>
        <dbReference type="SAM" id="Phobius"/>
    </source>
</evidence>
<dbReference type="PANTHER" id="PTHR14969:SF62">
    <property type="entry name" value="DECAPRENYLPHOSPHORYL-5-PHOSPHORIBOSE PHOSPHATASE RV3807C-RELATED"/>
    <property type="match status" value="1"/>
</dbReference>
<dbReference type="OrthoDB" id="9789113at2"/>
<dbReference type="SMART" id="SM00014">
    <property type="entry name" value="acidPPc"/>
    <property type="match status" value="1"/>
</dbReference>
<accession>A0A1T4KT26</accession>
<feature type="transmembrane region" description="Helical" evidence="7">
    <location>
        <begin position="154"/>
        <end position="174"/>
    </location>
</feature>
<dbReference type="GO" id="GO:0016787">
    <property type="term" value="F:hydrolase activity"/>
    <property type="evidence" value="ECO:0007669"/>
    <property type="project" value="UniProtKB-KW"/>
</dbReference>
<keyword evidence="6 7" id="KW-0472">Membrane</keyword>
<evidence type="ECO:0000256" key="6">
    <source>
        <dbReference type="ARBA" id="ARBA00023136"/>
    </source>
</evidence>
<evidence type="ECO:0000256" key="2">
    <source>
        <dbReference type="ARBA" id="ARBA00022475"/>
    </source>
</evidence>
<feature type="transmembrane region" description="Helical" evidence="7">
    <location>
        <begin position="227"/>
        <end position="247"/>
    </location>
</feature>
<dbReference type="RefSeq" id="WP_078768087.1">
    <property type="nucleotide sequence ID" value="NZ_FUWW01000005.1"/>
</dbReference>
<sequence length="298" mass="33140">MNTFLLAAVTLGERVDSIFYNFDLWVFSIFGHMQCGFLTAVAKIFTSFGDEMFVIPMAAFGLVLCFFKKTRKYGAALIFSIVIGTLITNVIVKPMFLRVRPYNTLQGVAEYFAWYKGAGMLSESDYSFPSGHTTAAFEIATSMFICFKKDHKKICWLFPVIALCTMGSRVYLMVHYASDVLAGFIVGTFAGCLGYALAVLACNIIAKIKFLDKIDVTPLFKKVNPKVAPVAIIAVIVGIFCLSYIPAMTEGGENAHRCAYVGEYDCMNEAKVDDKDYPPIDGKEYCKIHWKQLSGVKE</sequence>
<keyword evidence="3 7" id="KW-0812">Transmembrane</keyword>
<evidence type="ECO:0000256" key="4">
    <source>
        <dbReference type="ARBA" id="ARBA00022801"/>
    </source>
</evidence>
<dbReference type="Gene3D" id="1.20.144.10">
    <property type="entry name" value="Phosphatidic acid phosphatase type 2/haloperoxidase"/>
    <property type="match status" value="1"/>
</dbReference>
<keyword evidence="10" id="KW-1185">Reference proteome</keyword>
<feature type="transmembrane region" description="Helical" evidence="7">
    <location>
        <begin position="73"/>
        <end position="92"/>
    </location>
</feature>
<dbReference type="EMBL" id="FUWW01000005">
    <property type="protein sequence ID" value="SJZ45561.1"/>
    <property type="molecule type" value="Genomic_DNA"/>
</dbReference>
<dbReference type="STRING" id="290054.SAMN02745114_00589"/>
<keyword evidence="5 7" id="KW-1133">Transmembrane helix</keyword>
<organism evidence="9 10">
    <name type="scientific">Eubacterium coprostanoligenes</name>
    <dbReference type="NCBI Taxonomy" id="290054"/>
    <lineage>
        <taxon>Bacteria</taxon>
        <taxon>Bacillati</taxon>
        <taxon>Bacillota</taxon>
        <taxon>Clostridia</taxon>
        <taxon>Eubacteriales</taxon>
        <taxon>Eubacteriaceae</taxon>
        <taxon>Eubacterium</taxon>
    </lineage>
</organism>
<reference evidence="9 10" key="1">
    <citation type="submission" date="2017-02" db="EMBL/GenBank/DDBJ databases">
        <authorList>
            <person name="Peterson S.W."/>
        </authorList>
    </citation>
    <scope>NUCLEOTIDE SEQUENCE [LARGE SCALE GENOMIC DNA]</scope>
    <source>
        <strain evidence="9 10">ATCC 51222</strain>
    </source>
</reference>
<dbReference type="Pfam" id="PF01569">
    <property type="entry name" value="PAP2"/>
    <property type="match status" value="1"/>
</dbReference>
<evidence type="ECO:0000256" key="5">
    <source>
        <dbReference type="ARBA" id="ARBA00022989"/>
    </source>
</evidence>
<gene>
    <name evidence="9" type="ORF">SAMN02745114_00589</name>
</gene>
<dbReference type="GO" id="GO:0005886">
    <property type="term" value="C:plasma membrane"/>
    <property type="evidence" value="ECO:0007669"/>
    <property type="project" value="UniProtKB-SubCell"/>
</dbReference>
<dbReference type="InterPro" id="IPR036938">
    <property type="entry name" value="PAP2/HPO_sf"/>
</dbReference>
<evidence type="ECO:0000259" key="8">
    <source>
        <dbReference type="SMART" id="SM00014"/>
    </source>
</evidence>
<dbReference type="Proteomes" id="UP000190657">
    <property type="component" value="Unassembled WGS sequence"/>
</dbReference>
<proteinExistence type="predicted"/>
<name>A0A1T4KT26_9FIRM</name>
<dbReference type="CDD" id="cd03392">
    <property type="entry name" value="PAP2_like_2"/>
    <property type="match status" value="1"/>
</dbReference>
<dbReference type="SUPFAM" id="SSF48317">
    <property type="entry name" value="Acid phosphatase/Vanadium-dependent haloperoxidase"/>
    <property type="match status" value="1"/>
</dbReference>
<keyword evidence="4" id="KW-0378">Hydrolase</keyword>
<comment type="subcellular location">
    <subcellularLocation>
        <location evidence="1">Cell membrane</location>
        <topology evidence="1">Multi-pass membrane protein</topology>
    </subcellularLocation>
</comment>
<dbReference type="AlphaFoldDB" id="A0A1T4KT26"/>